<keyword evidence="6" id="KW-1185">Reference proteome</keyword>
<dbReference type="InterPro" id="IPR003399">
    <property type="entry name" value="Mce/MlaD"/>
</dbReference>
<feature type="domain" description="Mce/MlaD" evidence="4">
    <location>
        <begin position="38"/>
        <end position="113"/>
    </location>
</feature>
<dbReference type="AlphaFoldDB" id="H8GMG8"/>
<feature type="transmembrane region" description="Helical" evidence="3">
    <location>
        <begin position="6"/>
        <end position="28"/>
    </location>
</feature>
<gene>
    <name evidence="5" type="ORF">Metal_3012</name>
</gene>
<evidence type="ECO:0000259" key="4">
    <source>
        <dbReference type="Pfam" id="PF02470"/>
    </source>
</evidence>
<protein>
    <submittedName>
        <fullName evidence="5">ABC-type transport system involved in resistance to organic solvents, periplasmic component</fullName>
    </submittedName>
</protein>
<proteinExistence type="predicted"/>
<evidence type="ECO:0000256" key="1">
    <source>
        <dbReference type="SAM" id="Coils"/>
    </source>
</evidence>
<feature type="coiled-coil region" evidence="1">
    <location>
        <begin position="171"/>
        <end position="280"/>
    </location>
</feature>
<dbReference type="eggNOG" id="COG1463">
    <property type="taxonomic scope" value="Bacteria"/>
</dbReference>
<evidence type="ECO:0000256" key="3">
    <source>
        <dbReference type="SAM" id="Phobius"/>
    </source>
</evidence>
<dbReference type="Pfam" id="PF02470">
    <property type="entry name" value="MlaD"/>
    <property type="match status" value="1"/>
</dbReference>
<evidence type="ECO:0000313" key="5">
    <source>
        <dbReference type="EMBL" id="EIC30692.1"/>
    </source>
</evidence>
<keyword evidence="3" id="KW-1133">Transmembrane helix</keyword>
<evidence type="ECO:0000313" key="6">
    <source>
        <dbReference type="Proteomes" id="UP000005090"/>
    </source>
</evidence>
<keyword evidence="1" id="KW-0175">Coiled coil</keyword>
<dbReference type="Gene3D" id="1.10.287.950">
    <property type="entry name" value="Methyl-accepting chemotaxis protein"/>
    <property type="match status" value="1"/>
</dbReference>
<sequence length="304" mass="33325">MGKNKYALITGVFLIVLTAATAVVVYWIGHFERERNVYYVSTRQSVTGLNPESTVFYRGIAVGKVLDIHFDPNDSGAILVPIEVDKEIVLSKGVFATLQLKGVTGLTQIQLEDPEHPGGPLPPGSDPADRIPLQPSLADRLMNTGEDILKKAEHIMVRLSVFLSDENEKNVTDILNNLKSLSNKLNQLEKGVDKALAEVPKLGNRAGKTLDNIDRLANDLQSLSKDVRALEQKAERLAETGFEVSDQVTQTTLPKVNELMSELQSAAQQVNKIANLLENNPQSLIFGLPDQEPAPGEPGYKEPR</sequence>
<name>H8GMG8_METAL</name>
<accession>H8GMG8</accession>
<dbReference type="HOGENOM" id="CLU_013850_1_1_6"/>
<dbReference type="PANTHER" id="PTHR36698:SF2">
    <property type="entry name" value="MCE_MLAD DOMAIN-CONTAINING PROTEIN"/>
    <property type="match status" value="1"/>
</dbReference>
<organism evidence="5 6">
    <name type="scientific">Methylomicrobium album BG8</name>
    <dbReference type="NCBI Taxonomy" id="686340"/>
    <lineage>
        <taxon>Bacteria</taxon>
        <taxon>Pseudomonadati</taxon>
        <taxon>Pseudomonadota</taxon>
        <taxon>Gammaproteobacteria</taxon>
        <taxon>Methylococcales</taxon>
        <taxon>Methylococcaceae</taxon>
        <taxon>Methylomicrobium</taxon>
    </lineage>
</organism>
<dbReference type="PANTHER" id="PTHR36698">
    <property type="entry name" value="BLL5892 PROTEIN"/>
    <property type="match status" value="1"/>
</dbReference>
<dbReference type="RefSeq" id="WP_005373443.1">
    <property type="nucleotide sequence ID" value="NZ_CM001475.1"/>
</dbReference>
<dbReference type="STRING" id="686340.Metal_3012"/>
<evidence type="ECO:0000256" key="2">
    <source>
        <dbReference type="SAM" id="MobiDB-lite"/>
    </source>
</evidence>
<dbReference type="Proteomes" id="UP000005090">
    <property type="component" value="Chromosome"/>
</dbReference>
<keyword evidence="3" id="KW-0812">Transmembrane</keyword>
<feature type="region of interest" description="Disordered" evidence="2">
    <location>
        <begin position="285"/>
        <end position="304"/>
    </location>
</feature>
<keyword evidence="3" id="KW-0472">Membrane</keyword>
<dbReference type="EMBL" id="CM001475">
    <property type="protein sequence ID" value="EIC30692.1"/>
    <property type="molecule type" value="Genomic_DNA"/>
</dbReference>
<reference evidence="5 6" key="1">
    <citation type="journal article" date="2013" name="Genome Announc.">
        <title>Genome Sequence of the Obligate Gammaproteobacterial Methanotroph Methylomicrobium album Strain BG8.</title>
        <authorList>
            <person name="Kits K.D."/>
            <person name="Kalyuzhnaya M.G."/>
            <person name="Klotz M.G."/>
            <person name="Jetten M.S."/>
            <person name="Op den Camp H.J."/>
            <person name="Vuilleumier S."/>
            <person name="Bringel F."/>
            <person name="Dispirito A.A."/>
            <person name="Murrell J.C."/>
            <person name="Bruce D."/>
            <person name="Cheng J.F."/>
            <person name="Copeland A."/>
            <person name="Goodwin L."/>
            <person name="Hauser L."/>
            <person name="Lajus A."/>
            <person name="Land M.L."/>
            <person name="Lapidus A."/>
            <person name="Lucas S."/>
            <person name="Medigue C."/>
            <person name="Pitluck S."/>
            <person name="Woyke T."/>
            <person name="Zeytun A."/>
            <person name="Stein L.Y."/>
        </authorList>
    </citation>
    <scope>NUCLEOTIDE SEQUENCE [LARGE SCALE GENOMIC DNA]</scope>
    <source>
        <strain evidence="5 6">BG8</strain>
    </source>
</reference>